<evidence type="ECO:0000313" key="3">
    <source>
        <dbReference type="Proteomes" id="UP000029738"/>
    </source>
</evidence>
<dbReference type="RefSeq" id="WP_038075427.1">
    <property type="nucleotide sequence ID" value="NZ_JHEG04000001.1"/>
</dbReference>
<organism evidence="2">
    <name type="scientific">Tolypothrix bouteillei VB521301</name>
    <dbReference type="NCBI Taxonomy" id="1479485"/>
    <lineage>
        <taxon>Bacteria</taxon>
        <taxon>Bacillati</taxon>
        <taxon>Cyanobacteriota</taxon>
        <taxon>Cyanophyceae</taxon>
        <taxon>Nostocales</taxon>
        <taxon>Tolypothrichaceae</taxon>
        <taxon>Tolypothrix</taxon>
    </lineage>
</organism>
<dbReference type="Pfam" id="PF14271">
    <property type="entry name" value="DUF4359"/>
    <property type="match status" value="1"/>
</dbReference>
<name>A0A0C1R2D4_9CYAN</name>
<protein>
    <submittedName>
        <fullName evidence="1">DUF4359 domain-containing protein</fullName>
    </submittedName>
</protein>
<dbReference type="STRING" id="1479485.DA73_0213380"/>
<evidence type="ECO:0000313" key="2">
    <source>
        <dbReference type="EMBL" id="KIE11804.1"/>
    </source>
</evidence>
<dbReference type="AlphaFoldDB" id="A0A0C1R2D4"/>
<dbReference type="Proteomes" id="UP000029738">
    <property type="component" value="Unassembled WGS sequence"/>
</dbReference>
<proteinExistence type="predicted"/>
<comment type="caution">
    <text evidence="2">The sequence shown here is derived from an EMBL/GenBank/DDBJ whole genome shotgun (WGS) entry which is preliminary data.</text>
</comment>
<dbReference type="InterPro" id="IPR025578">
    <property type="entry name" value="DUF4359"/>
</dbReference>
<accession>A0A0C1R2D4</accession>
<dbReference type="EMBL" id="JHEG02000040">
    <property type="protein sequence ID" value="KIE11804.1"/>
    <property type="molecule type" value="Genomic_DNA"/>
</dbReference>
<sequence length="126" mass="14559">MRVLSIIVCVGVLGLATIGLAMARTNPKQDRYEEYAVEQLSEYVKGNVCKKTPNIFENIIKFNCNELVEAANPQIRDIIAARTERQDFLIFSIYRTDLTLNNWIPSYKFETVGAFDKFYTYSMEKQ</sequence>
<keyword evidence="3" id="KW-1185">Reference proteome</keyword>
<gene>
    <name evidence="2" type="ORF">DA73_0213380</name>
    <name evidence="1" type="ORF">DA73_0400004085</name>
</gene>
<reference evidence="2" key="1">
    <citation type="journal article" date="2015" name="Genome Announc.">
        <title>Draft Genome Sequence of Tolypothrix boutellei Strain VB521301.</title>
        <authorList>
            <person name="Chandrababunaidu M.M."/>
            <person name="Singh D."/>
            <person name="Sen D."/>
            <person name="Bhan S."/>
            <person name="Das S."/>
            <person name="Gupta A."/>
            <person name="Adhikary S.P."/>
            <person name="Tripathy S."/>
        </authorList>
    </citation>
    <scope>NUCLEOTIDE SEQUENCE</scope>
    <source>
        <strain evidence="2">VB521301</strain>
    </source>
</reference>
<reference evidence="1" key="2">
    <citation type="submission" date="2019-11" db="EMBL/GenBank/DDBJ databases">
        <title>Improved Assembly of Tolypothrix boutellei genome.</title>
        <authorList>
            <person name="Sarangi A.N."/>
            <person name="Mukherjee M."/>
            <person name="Ghosh S."/>
            <person name="Singh D."/>
            <person name="Das A."/>
            <person name="Kant S."/>
            <person name="Prusty A."/>
            <person name="Tripathy S."/>
        </authorList>
    </citation>
    <scope>NUCLEOTIDE SEQUENCE</scope>
    <source>
        <strain evidence="1">VB521301</strain>
    </source>
</reference>
<dbReference type="EMBL" id="JHEG04000001">
    <property type="protein sequence ID" value="KAF3884741.1"/>
    <property type="molecule type" value="Genomic_DNA"/>
</dbReference>
<dbReference type="OrthoDB" id="573423at2"/>
<evidence type="ECO:0000313" key="1">
    <source>
        <dbReference type="EMBL" id="KAF3884741.1"/>
    </source>
</evidence>